<feature type="domain" description="Activator of Hsp90 ATPase homologue 1/2-like C-terminal" evidence="2">
    <location>
        <begin position="16"/>
        <end position="139"/>
    </location>
</feature>
<dbReference type="InterPro" id="IPR023393">
    <property type="entry name" value="START-like_dom_sf"/>
</dbReference>
<proteinExistence type="inferred from homology"/>
<organism evidence="3 4">
    <name type="scientific">Mangrovimicrobium sediminis</name>
    <dbReference type="NCBI Taxonomy" id="2562682"/>
    <lineage>
        <taxon>Bacteria</taxon>
        <taxon>Pseudomonadati</taxon>
        <taxon>Pseudomonadota</taxon>
        <taxon>Gammaproteobacteria</taxon>
        <taxon>Cellvibrionales</taxon>
        <taxon>Halieaceae</taxon>
        <taxon>Mangrovimicrobium</taxon>
    </lineage>
</organism>
<dbReference type="AlphaFoldDB" id="A0A4Z0LWE1"/>
<dbReference type="RefSeq" id="WP_135446277.1">
    <property type="nucleotide sequence ID" value="NZ_SRLE01000014.1"/>
</dbReference>
<name>A0A4Z0LWE1_9GAMM</name>
<sequence>MEAESAARQVYRVVIDAPIERVWSELVNTTSPRPFFYNALCDTPGLAPGAPYRMISADGKNAFVVGEVLEFEPPHLYTQTFKFTTNDDAPCKVTYRLTEVEGGVEFLLITENVPAGTQTEKSMASGGKWITQNFKAYIETGRVSFGARMMLGTMALMKPLMPAATRTANWPLGKYQR</sequence>
<comment type="caution">
    <text evidence="3">The sequence shown here is derived from an EMBL/GenBank/DDBJ whole genome shotgun (WGS) entry which is preliminary data.</text>
</comment>
<keyword evidence="4" id="KW-1185">Reference proteome</keyword>
<dbReference type="SUPFAM" id="SSF55961">
    <property type="entry name" value="Bet v1-like"/>
    <property type="match status" value="1"/>
</dbReference>
<dbReference type="Pfam" id="PF08327">
    <property type="entry name" value="AHSA1"/>
    <property type="match status" value="1"/>
</dbReference>
<dbReference type="InterPro" id="IPR013538">
    <property type="entry name" value="ASHA1/2-like_C"/>
</dbReference>
<gene>
    <name evidence="3" type="ORF">E4634_19125</name>
</gene>
<dbReference type="Gene3D" id="3.30.530.20">
    <property type="match status" value="1"/>
</dbReference>
<accession>A0A4Z0LWE1</accession>
<dbReference type="EMBL" id="SRLE01000014">
    <property type="protein sequence ID" value="TGD71385.1"/>
    <property type="molecule type" value="Genomic_DNA"/>
</dbReference>
<evidence type="ECO:0000313" key="4">
    <source>
        <dbReference type="Proteomes" id="UP000298050"/>
    </source>
</evidence>
<dbReference type="OrthoDB" id="9800600at2"/>
<protein>
    <recommendedName>
        <fullName evidence="2">Activator of Hsp90 ATPase homologue 1/2-like C-terminal domain-containing protein</fullName>
    </recommendedName>
</protein>
<evidence type="ECO:0000256" key="1">
    <source>
        <dbReference type="ARBA" id="ARBA00006817"/>
    </source>
</evidence>
<reference evidence="3 4" key="1">
    <citation type="submission" date="2019-04" db="EMBL/GenBank/DDBJ databases">
        <title>Taxonomy of novel Haliea sp. from mangrove soil of West Coast of India.</title>
        <authorList>
            <person name="Verma A."/>
            <person name="Kumar P."/>
            <person name="Krishnamurthi S."/>
        </authorList>
    </citation>
    <scope>NUCLEOTIDE SEQUENCE [LARGE SCALE GENOMIC DNA]</scope>
    <source>
        <strain evidence="3 4">SAOS-164</strain>
    </source>
</reference>
<comment type="similarity">
    <text evidence="1">Belongs to the AHA1 family.</text>
</comment>
<evidence type="ECO:0000259" key="2">
    <source>
        <dbReference type="Pfam" id="PF08327"/>
    </source>
</evidence>
<dbReference type="Proteomes" id="UP000298050">
    <property type="component" value="Unassembled WGS sequence"/>
</dbReference>
<evidence type="ECO:0000313" key="3">
    <source>
        <dbReference type="EMBL" id="TGD71385.1"/>
    </source>
</evidence>